<dbReference type="OrthoDB" id="5866690at2759"/>
<dbReference type="InterPro" id="IPR029058">
    <property type="entry name" value="AB_hydrolase_fold"/>
</dbReference>
<proteinExistence type="predicted"/>
<protein>
    <recommendedName>
        <fullName evidence="1">Fungal lipase-type domain-containing protein</fullName>
    </recommendedName>
</protein>
<evidence type="ECO:0000313" key="2">
    <source>
        <dbReference type="EMBL" id="VDM85836.1"/>
    </source>
</evidence>
<reference evidence="2 3" key="1">
    <citation type="submission" date="2018-11" db="EMBL/GenBank/DDBJ databases">
        <authorList>
            <consortium name="Pathogen Informatics"/>
        </authorList>
    </citation>
    <scope>NUCLEOTIDE SEQUENCE [LARGE SCALE GENOMIC DNA]</scope>
</reference>
<evidence type="ECO:0000313" key="3">
    <source>
        <dbReference type="Proteomes" id="UP000270094"/>
    </source>
</evidence>
<evidence type="ECO:0000259" key="1">
    <source>
        <dbReference type="Pfam" id="PF01764"/>
    </source>
</evidence>
<accession>A0A3P7JR40</accession>
<keyword evidence="3" id="KW-1185">Reference proteome</keyword>
<gene>
    <name evidence="2" type="ORF">SVUK_LOCUS20834</name>
</gene>
<name>A0A3P7JR40_STRVU</name>
<organism evidence="2 3">
    <name type="scientific">Strongylus vulgaris</name>
    <name type="common">Blood worm</name>
    <dbReference type="NCBI Taxonomy" id="40348"/>
    <lineage>
        <taxon>Eukaryota</taxon>
        <taxon>Metazoa</taxon>
        <taxon>Ecdysozoa</taxon>
        <taxon>Nematoda</taxon>
        <taxon>Chromadorea</taxon>
        <taxon>Rhabditida</taxon>
        <taxon>Rhabditina</taxon>
        <taxon>Rhabditomorpha</taxon>
        <taxon>Strongyloidea</taxon>
        <taxon>Strongylidae</taxon>
        <taxon>Strongylus</taxon>
    </lineage>
</organism>
<dbReference type="Proteomes" id="UP000270094">
    <property type="component" value="Unassembled WGS sequence"/>
</dbReference>
<dbReference type="GO" id="GO:0006629">
    <property type="term" value="P:lipid metabolic process"/>
    <property type="evidence" value="ECO:0007669"/>
    <property type="project" value="InterPro"/>
</dbReference>
<dbReference type="Gene3D" id="3.40.50.1820">
    <property type="entry name" value="alpha/beta hydrolase"/>
    <property type="match status" value="1"/>
</dbReference>
<sequence>MAALAASYIEKMKLFDGNNIKVVTFGQPRTGDRAFADAHGKQIELSKLQIPYTFRVTHDHDIIPHLPVKGQKQYYHHKSEVGKAALFRCSSFFAFTIC</sequence>
<dbReference type="SUPFAM" id="SSF53474">
    <property type="entry name" value="alpha/beta-Hydrolases"/>
    <property type="match status" value="1"/>
</dbReference>
<dbReference type="InterPro" id="IPR002921">
    <property type="entry name" value="Fungal_lipase-type"/>
</dbReference>
<dbReference type="AlphaFoldDB" id="A0A3P7JR40"/>
<dbReference type="CDD" id="cd00519">
    <property type="entry name" value="Lipase_3"/>
    <property type="match status" value="1"/>
</dbReference>
<feature type="domain" description="Fungal lipase-type" evidence="1">
    <location>
        <begin position="1"/>
        <end position="68"/>
    </location>
</feature>
<dbReference type="PANTHER" id="PTHR45908">
    <property type="entry name" value="PROTEIN CBG11750-RELATED"/>
    <property type="match status" value="1"/>
</dbReference>
<dbReference type="Pfam" id="PF01764">
    <property type="entry name" value="Lipase_3"/>
    <property type="match status" value="1"/>
</dbReference>
<dbReference type="EMBL" id="UYYB01146003">
    <property type="protein sequence ID" value="VDM85836.1"/>
    <property type="molecule type" value="Genomic_DNA"/>
</dbReference>